<name>A0A2N5RYA1_9BASI</name>
<feature type="domain" description="DUF4219" evidence="2">
    <location>
        <begin position="68"/>
        <end position="93"/>
    </location>
</feature>
<dbReference type="Pfam" id="PF13961">
    <property type="entry name" value="DUF4219"/>
    <property type="match status" value="1"/>
</dbReference>
<reference evidence="3 4" key="1">
    <citation type="submission" date="2017-11" db="EMBL/GenBank/DDBJ databases">
        <title>De novo assembly and phasing of dikaryotic genomes from two isolates of Puccinia coronata f. sp. avenae, the causal agent of oat crown rust.</title>
        <authorList>
            <person name="Miller M.E."/>
            <person name="Zhang Y."/>
            <person name="Omidvar V."/>
            <person name="Sperschneider J."/>
            <person name="Schwessinger B."/>
            <person name="Raley C."/>
            <person name="Palmer J.M."/>
            <person name="Garnica D."/>
            <person name="Upadhyaya N."/>
            <person name="Rathjen J."/>
            <person name="Taylor J.M."/>
            <person name="Park R.F."/>
            <person name="Dodds P.N."/>
            <person name="Hirsch C.D."/>
            <person name="Kianian S.F."/>
            <person name="Figueroa M."/>
        </authorList>
    </citation>
    <scope>NUCLEOTIDE SEQUENCE [LARGE SCALE GENOMIC DNA]</scope>
    <source>
        <strain evidence="3">12SD80</strain>
    </source>
</reference>
<accession>A0A2N5RYA1</accession>
<comment type="caution">
    <text evidence="3">The sequence shown here is derived from an EMBL/GenBank/DDBJ whole genome shotgun (WGS) entry which is preliminary data.</text>
</comment>
<keyword evidence="1" id="KW-0812">Transmembrane</keyword>
<proteinExistence type="predicted"/>
<gene>
    <name evidence="3" type="ORF">PCASD_24430</name>
</gene>
<dbReference type="EMBL" id="PGCI01001269">
    <property type="protein sequence ID" value="PLW05979.1"/>
    <property type="molecule type" value="Genomic_DNA"/>
</dbReference>
<dbReference type="InterPro" id="IPR025314">
    <property type="entry name" value="DUF4219"/>
</dbReference>
<evidence type="ECO:0000259" key="2">
    <source>
        <dbReference type="Pfam" id="PF13961"/>
    </source>
</evidence>
<dbReference type="Proteomes" id="UP000235392">
    <property type="component" value="Unassembled WGS sequence"/>
</dbReference>
<keyword evidence="1" id="KW-0472">Membrane</keyword>
<protein>
    <recommendedName>
        <fullName evidence="2">DUF4219 domain-containing protein</fullName>
    </recommendedName>
</protein>
<dbReference type="AlphaFoldDB" id="A0A2N5RYA1"/>
<evidence type="ECO:0000313" key="3">
    <source>
        <dbReference type="EMBL" id="PLW05979.1"/>
    </source>
</evidence>
<sequence>MVEVTRSDNSTSKCSVVDLALIPIACLFFLDSEFITLSVRSLNKKNRYEELTMSDLEVVSSKTNIPKLDDTNYASWSSRMRAYLRSKDLYKVVTGEVTPADKKRHETANVLISHLGDTAFDSVITAENKDKTG</sequence>
<organism evidence="3 4">
    <name type="scientific">Puccinia coronata f. sp. avenae</name>
    <dbReference type="NCBI Taxonomy" id="200324"/>
    <lineage>
        <taxon>Eukaryota</taxon>
        <taxon>Fungi</taxon>
        <taxon>Dikarya</taxon>
        <taxon>Basidiomycota</taxon>
        <taxon>Pucciniomycotina</taxon>
        <taxon>Pucciniomycetes</taxon>
        <taxon>Pucciniales</taxon>
        <taxon>Pucciniaceae</taxon>
        <taxon>Puccinia</taxon>
    </lineage>
</organism>
<feature type="transmembrane region" description="Helical" evidence="1">
    <location>
        <begin position="20"/>
        <end position="39"/>
    </location>
</feature>
<keyword evidence="1" id="KW-1133">Transmembrane helix</keyword>
<evidence type="ECO:0000256" key="1">
    <source>
        <dbReference type="SAM" id="Phobius"/>
    </source>
</evidence>
<evidence type="ECO:0000313" key="4">
    <source>
        <dbReference type="Proteomes" id="UP000235392"/>
    </source>
</evidence>